<feature type="chain" id="PRO_5046546986" evidence="1">
    <location>
        <begin position="23"/>
        <end position="135"/>
    </location>
</feature>
<keyword evidence="1" id="KW-0732">Signal</keyword>
<protein>
    <submittedName>
        <fullName evidence="2">Uncharacterized protein</fullName>
    </submittedName>
</protein>
<comment type="caution">
    <text evidence="2">The sequence shown here is derived from an EMBL/GenBank/DDBJ whole genome shotgun (WGS) entry which is preliminary data.</text>
</comment>
<name>A0ABT2ZT10_9RHOB</name>
<reference evidence="2 3" key="1">
    <citation type="submission" date="2022-10" db="EMBL/GenBank/DDBJ databases">
        <title>Defluviimonas sp. nov., isolated from ocean surface sediments.</title>
        <authorList>
            <person name="He W."/>
            <person name="Wang L."/>
            <person name="Zhang D.-F."/>
        </authorList>
    </citation>
    <scope>NUCLEOTIDE SEQUENCE [LARGE SCALE GENOMIC DNA]</scope>
    <source>
        <strain evidence="2 3">WL0050</strain>
    </source>
</reference>
<feature type="signal peptide" evidence="1">
    <location>
        <begin position="1"/>
        <end position="22"/>
    </location>
</feature>
<dbReference type="Proteomes" id="UP001652564">
    <property type="component" value="Unassembled WGS sequence"/>
</dbReference>
<dbReference type="RefSeq" id="WP_263741535.1">
    <property type="nucleotide sequence ID" value="NZ_JAOWKZ010000005.1"/>
</dbReference>
<sequence length="135" mass="14843">MKLLITIATILVNAIAASGVHAAELTCKMTNYTGAGNKRAVMLIVPPQSTHSISEATATNVATGTQGTLERKSNDLIITYYDRLDRVGDVEVKYIFNQSNGRVLVKTRGLRSQPWEEDYPERSGKFSIRGICILK</sequence>
<evidence type="ECO:0000313" key="2">
    <source>
        <dbReference type="EMBL" id="MCV2874257.1"/>
    </source>
</evidence>
<organism evidence="2 3">
    <name type="scientific">Albidovulum litorale</name>
    <dbReference type="NCBI Taxonomy" id="2984134"/>
    <lineage>
        <taxon>Bacteria</taxon>
        <taxon>Pseudomonadati</taxon>
        <taxon>Pseudomonadota</taxon>
        <taxon>Alphaproteobacteria</taxon>
        <taxon>Rhodobacterales</taxon>
        <taxon>Paracoccaceae</taxon>
        <taxon>Albidovulum</taxon>
    </lineage>
</organism>
<proteinExistence type="predicted"/>
<keyword evidence="3" id="KW-1185">Reference proteome</keyword>
<evidence type="ECO:0000313" key="3">
    <source>
        <dbReference type="Proteomes" id="UP001652564"/>
    </source>
</evidence>
<accession>A0ABT2ZT10</accession>
<gene>
    <name evidence="2" type="ORF">OEZ71_18330</name>
</gene>
<evidence type="ECO:0000256" key="1">
    <source>
        <dbReference type="SAM" id="SignalP"/>
    </source>
</evidence>
<dbReference type="EMBL" id="JAOWKZ010000005">
    <property type="protein sequence ID" value="MCV2874257.1"/>
    <property type="molecule type" value="Genomic_DNA"/>
</dbReference>